<comment type="caution">
    <text evidence="23">The sequence shown here is derived from an EMBL/GenBank/DDBJ whole genome shotgun (WGS) entry which is preliminary data.</text>
</comment>
<keyword evidence="16" id="KW-0902">Two-component regulatory system</keyword>
<sequence length="477" mass="53938">MFTFRTKLTLLTLLPLLVLIAGVTVFAIHQSARLSGVQSEILKEGLLEAKKAELKNYMELAYTAVRDIYEDPSLPRDVAQRRVAEAFHRMEYGSDGYFFVYDYDGLSIVHPRLDHLVGQNLWDFRDEDGKLLIQSLVQRAREGGGYTEYRWDKPSGGESVLKLGYSIGMEDWGWMVGTGLYLDDIEQVVGQMEQHMLENARRTILLMAFFTVSCLLVIAVIGLAVNLSEARVANRKLVKMAQKTFGFLEKERRRISRELHDGINQLLVSARFKLERIDDALDRGDHLDASAALAATDRILETGIQDLRRLACDLRPSVLDDLGLVAALESLCSELAERQPVRIHFESNIDSRHCQPVLATALYRITQESLHNIEKHAGKVREVRVKVLRRRSWVYLEIADDGEGFAWRPDPHREQDGSGMGLRNIQDRVDLLGGRLTIEAAPGKGVRIRLKVPFQRASSMTSGERNDGKVYTRTFGG</sequence>
<dbReference type="CDD" id="cd16917">
    <property type="entry name" value="HATPase_UhpB-NarQ-NarX-like"/>
    <property type="match status" value="1"/>
</dbReference>
<evidence type="ECO:0000256" key="21">
    <source>
        <dbReference type="SAM" id="Phobius"/>
    </source>
</evidence>
<dbReference type="SMART" id="SM00387">
    <property type="entry name" value="HATPase_c"/>
    <property type="match status" value="1"/>
</dbReference>
<keyword evidence="14 21" id="KW-1133">Transmembrane helix</keyword>
<evidence type="ECO:0000256" key="3">
    <source>
        <dbReference type="ARBA" id="ARBA00004496"/>
    </source>
</evidence>
<comment type="function">
    <text evidence="19">Member of the two-component regulatory system NreB/NreC involved in the control of dissimilatory nitrate/nitrite reduction in response to oxygen. NreB functions as a direct oxygen sensor histidine kinase which is autophosphorylated, in the absence of oxygen, probably at the conserved histidine residue, and transfers its phosphate group probably to a conserved aspartate residue of NreC. NreB/NreC activates the expression of the nitrate (narGHJI) and nitrite (nir) reductase operons, as well as the putative nitrate transporter gene narT.</text>
</comment>
<evidence type="ECO:0000256" key="2">
    <source>
        <dbReference type="ARBA" id="ARBA00001966"/>
    </source>
</evidence>
<dbReference type="SMART" id="SM01049">
    <property type="entry name" value="Cache_2"/>
    <property type="match status" value="1"/>
</dbReference>
<evidence type="ECO:0000256" key="17">
    <source>
        <dbReference type="ARBA" id="ARBA00023014"/>
    </source>
</evidence>
<dbReference type="InterPro" id="IPR036890">
    <property type="entry name" value="HATPase_C_sf"/>
</dbReference>
<dbReference type="InterPro" id="IPR003594">
    <property type="entry name" value="HATPase_dom"/>
</dbReference>
<evidence type="ECO:0000256" key="14">
    <source>
        <dbReference type="ARBA" id="ARBA00022989"/>
    </source>
</evidence>
<evidence type="ECO:0000256" key="11">
    <source>
        <dbReference type="ARBA" id="ARBA00022692"/>
    </source>
</evidence>
<dbReference type="InterPro" id="IPR033480">
    <property type="entry name" value="sCache_2"/>
</dbReference>
<proteinExistence type="predicted"/>
<keyword evidence="9" id="KW-0963">Cytoplasm</keyword>
<keyword evidence="13" id="KW-0418">Kinase</keyword>
<keyword evidence="12" id="KW-0479">Metal-binding</keyword>
<dbReference type="RefSeq" id="WP_219791115.1">
    <property type="nucleotide sequence ID" value="NZ_JAHYCA010000002.1"/>
</dbReference>
<evidence type="ECO:0000256" key="4">
    <source>
        <dbReference type="ARBA" id="ARBA00004651"/>
    </source>
</evidence>
<keyword evidence="7" id="KW-1003">Cell membrane</keyword>
<name>A0ABS6ZLI1_9GAMM</name>
<dbReference type="EC" id="2.7.13.3" evidence="5"/>
<keyword evidence="17" id="KW-0411">Iron-sulfur</keyword>
<dbReference type="Pfam" id="PF07730">
    <property type="entry name" value="HisKA_3"/>
    <property type="match status" value="1"/>
</dbReference>
<evidence type="ECO:0000259" key="22">
    <source>
        <dbReference type="PROSITE" id="PS50109"/>
    </source>
</evidence>
<evidence type="ECO:0000256" key="20">
    <source>
        <dbReference type="ARBA" id="ARBA00030800"/>
    </source>
</evidence>
<gene>
    <name evidence="23" type="ORF">KPL81_06265</name>
</gene>
<feature type="domain" description="Histidine kinase" evidence="22">
    <location>
        <begin position="254"/>
        <end position="456"/>
    </location>
</feature>
<dbReference type="InterPro" id="IPR011712">
    <property type="entry name" value="Sig_transdc_His_kin_sub3_dim/P"/>
</dbReference>
<evidence type="ECO:0000256" key="1">
    <source>
        <dbReference type="ARBA" id="ARBA00000085"/>
    </source>
</evidence>
<evidence type="ECO:0000256" key="15">
    <source>
        <dbReference type="ARBA" id="ARBA00023004"/>
    </source>
</evidence>
<dbReference type="PROSITE" id="PS50109">
    <property type="entry name" value="HIS_KIN"/>
    <property type="match status" value="1"/>
</dbReference>
<evidence type="ECO:0000256" key="16">
    <source>
        <dbReference type="ARBA" id="ARBA00023012"/>
    </source>
</evidence>
<evidence type="ECO:0000256" key="18">
    <source>
        <dbReference type="ARBA" id="ARBA00023136"/>
    </source>
</evidence>
<dbReference type="InterPro" id="IPR004358">
    <property type="entry name" value="Sig_transdc_His_kin-like_C"/>
</dbReference>
<dbReference type="SUPFAM" id="SSF55874">
    <property type="entry name" value="ATPase domain of HSP90 chaperone/DNA topoisomerase II/histidine kinase"/>
    <property type="match status" value="1"/>
</dbReference>
<comment type="subcellular location">
    <subcellularLocation>
        <location evidence="4">Cell membrane</location>
        <topology evidence="4">Multi-pass membrane protein</topology>
    </subcellularLocation>
    <subcellularLocation>
        <location evidence="3">Cytoplasm</location>
    </subcellularLocation>
</comment>
<dbReference type="Pfam" id="PF02518">
    <property type="entry name" value="HATPase_c"/>
    <property type="match status" value="1"/>
</dbReference>
<evidence type="ECO:0000313" key="23">
    <source>
        <dbReference type="EMBL" id="MBW6390765.1"/>
    </source>
</evidence>
<keyword evidence="18 21" id="KW-0472">Membrane</keyword>
<dbReference type="Pfam" id="PF17200">
    <property type="entry name" value="sCache_2"/>
    <property type="match status" value="1"/>
</dbReference>
<dbReference type="Gene3D" id="3.30.450.20">
    <property type="entry name" value="PAS domain"/>
    <property type="match status" value="1"/>
</dbReference>
<evidence type="ECO:0000256" key="13">
    <source>
        <dbReference type="ARBA" id="ARBA00022777"/>
    </source>
</evidence>
<evidence type="ECO:0000256" key="8">
    <source>
        <dbReference type="ARBA" id="ARBA00022485"/>
    </source>
</evidence>
<evidence type="ECO:0000313" key="24">
    <source>
        <dbReference type="Proteomes" id="UP000769617"/>
    </source>
</evidence>
<evidence type="ECO:0000256" key="5">
    <source>
        <dbReference type="ARBA" id="ARBA00012438"/>
    </source>
</evidence>
<keyword evidence="11 21" id="KW-0812">Transmembrane</keyword>
<keyword evidence="24" id="KW-1185">Reference proteome</keyword>
<keyword evidence="10" id="KW-0808">Transferase</keyword>
<dbReference type="InterPro" id="IPR005467">
    <property type="entry name" value="His_kinase_dom"/>
</dbReference>
<keyword evidence="15" id="KW-0408">Iron</keyword>
<feature type="transmembrane region" description="Helical" evidence="21">
    <location>
        <begin position="204"/>
        <end position="227"/>
    </location>
</feature>
<comment type="cofactor">
    <cofactor evidence="2">
        <name>[4Fe-4S] cluster</name>
        <dbReference type="ChEBI" id="CHEBI:49883"/>
    </cofactor>
</comment>
<keyword evidence="8" id="KW-0004">4Fe-4S</keyword>
<evidence type="ECO:0000256" key="12">
    <source>
        <dbReference type="ARBA" id="ARBA00022723"/>
    </source>
</evidence>
<dbReference type="PRINTS" id="PR00344">
    <property type="entry name" value="BCTRLSENSOR"/>
</dbReference>
<protein>
    <recommendedName>
        <fullName evidence="6">Oxygen sensor histidine kinase NreB</fullName>
        <ecNumber evidence="5">2.7.13.3</ecNumber>
    </recommendedName>
    <alternativeName>
        <fullName evidence="20">Nitrogen regulation protein B</fullName>
    </alternativeName>
</protein>
<accession>A0ABS6ZLI1</accession>
<reference evidence="23 24" key="1">
    <citation type="submission" date="2021-07" db="EMBL/GenBank/DDBJ databases">
        <authorList>
            <person name="So Y."/>
        </authorList>
    </citation>
    <scope>NUCLEOTIDE SEQUENCE [LARGE SCALE GENOMIC DNA]</scope>
    <source>
        <strain evidence="23 24">Y3S6</strain>
    </source>
</reference>
<dbReference type="InterPro" id="IPR050482">
    <property type="entry name" value="Sensor_HK_TwoCompSys"/>
</dbReference>
<dbReference type="PANTHER" id="PTHR24421:SF59">
    <property type="entry name" value="OXYGEN SENSOR HISTIDINE KINASE NREB"/>
    <property type="match status" value="1"/>
</dbReference>
<organism evidence="23 24">
    <name type="scientific">Billgrantia antri</name>
    <dbReference type="NCBI Taxonomy" id="2846777"/>
    <lineage>
        <taxon>Bacteria</taxon>
        <taxon>Pseudomonadati</taxon>
        <taxon>Pseudomonadota</taxon>
        <taxon>Gammaproteobacteria</taxon>
        <taxon>Oceanospirillales</taxon>
        <taxon>Halomonadaceae</taxon>
        <taxon>Billgrantia</taxon>
    </lineage>
</organism>
<dbReference type="Gene3D" id="1.20.5.1930">
    <property type="match status" value="1"/>
</dbReference>
<evidence type="ECO:0000256" key="9">
    <source>
        <dbReference type="ARBA" id="ARBA00022490"/>
    </source>
</evidence>
<evidence type="ECO:0000256" key="10">
    <source>
        <dbReference type="ARBA" id="ARBA00022679"/>
    </source>
</evidence>
<evidence type="ECO:0000256" key="7">
    <source>
        <dbReference type="ARBA" id="ARBA00022475"/>
    </source>
</evidence>
<dbReference type="Proteomes" id="UP000769617">
    <property type="component" value="Unassembled WGS sequence"/>
</dbReference>
<dbReference type="Gene3D" id="3.30.565.10">
    <property type="entry name" value="Histidine kinase-like ATPase, C-terminal domain"/>
    <property type="match status" value="1"/>
</dbReference>
<evidence type="ECO:0000256" key="6">
    <source>
        <dbReference type="ARBA" id="ARBA00017322"/>
    </source>
</evidence>
<comment type="catalytic activity">
    <reaction evidence="1">
        <text>ATP + protein L-histidine = ADP + protein N-phospho-L-histidine.</text>
        <dbReference type="EC" id="2.7.13.3"/>
    </reaction>
</comment>
<dbReference type="EMBL" id="JAHYCA010000002">
    <property type="protein sequence ID" value="MBW6390765.1"/>
    <property type="molecule type" value="Genomic_DNA"/>
</dbReference>
<evidence type="ECO:0000256" key="19">
    <source>
        <dbReference type="ARBA" id="ARBA00024827"/>
    </source>
</evidence>
<dbReference type="PANTHER" id="PTHR24421">
    <property type="entry name" value="NITRATE/NITRITE SENSOR PROTEIN NARX-RELATED"/>
    <property type="match status" value="1"/>
</dbReference>